<dbReference type="Gene3D" id="3.90.1150.10">
    <property type="entry name" value="Aspartate Aminotransferase, domain 1"/>
    <property type="match status" value="1"/>
</dbReference>
<dbReference type="InParanoid" id="A0A212REL7"/>
<reference evidence="8" key="1">
    <citation type="submission" date="2017-06" db="EMBL/GenBank/DDBJ databases">
        <authorList>
            <person name="Varghese N."/>
            <person name="Submissions S."/>
        </authorList>
    </citation>
    <scope>NUCLEOTIDE SEQUENCE [LARGE SCALE GENOMIC DNA]</scope>
    <source>
        <strain evidence="8">JAD2</strain>
    </source>
</reference>
<dbReference type="InterPro" id="IPR011166">
    <property type="entry name" value="Beta-eliminating_lyase"/>
</dbReference>
<gene>
    <name evidence="7" type="ORF">SAMN02746019_00012650</name>
</gene>
<dbReference type="Proteomes" id="UP000197025">
    <property type="component" value="Unassembled WGS sequence"/>
</dbReference>
<evidence type="ECO:0000313" key="8">
    <source>
        <dbReference type="Proteomes" id="UP000197025"/>
    </source>
</evidence>
<dbReference type="PANTHER" id="PTHR32325">
    <property type="entry name" value="BETA-ELIMINATING LYASE-LIKE PROTEIN-RELATED"/>
    <property type="match status" value="1"/>
</dbReference>
<dbReference type="PIRSF" id="PIRSF001386">
    <property type="entry name" value="Trpase"/>
    <property type="match status" value="1"/>
</dbReference>
<name>A0A212REL7_9CHLR</name>
<dbReference type="NCBIfam" id="NF009709">
    <property type="entry name" value="PRK13238.1"/>
    <property type="match status" value="1"/>
</dbReference>
<dbReference type="InterPro" id="IPR001597">
    <property type="entry name" value="ArAA_b-elim_lyase/Thr_aldolase"/>
</dbReference>
<dbReference type="PANTHER" id="PTHR32325:SF4">
    <property type="entry name" value="TRYPTOPHANASE"/>
    <property type="match status" value="1"/>
</dbReference>
<dbReference type="InterPro" id="IPR015422">
    <property type="entry name" value="PyrdxlP-dep_Trfase_small"/>
</dbReference>
<keyword evidence="3 5" id="KW-0663">Pyridoxal phosphate</keyword>
<evidence type="ECO:0000256" key="2">
    <source>
        <dbReference type="ARBA" id="ARBA00009721"/>
    </source>
</evidence>
<feature type="modified residue" description="N6-(pyridoxal phosphate)lysine" evidence="5">
    <location>
        <position position="258"/>
    </location>
</feature>
<keyword evidence="8" id="KW-1185">Reference proteome</keyword>
<dbReference type="GO" id="GO:0009072">
    <property type="term" value="P:aromatic amino acid metabolic process"/>
    <property type="evidence" value="ECO:0007669"/>
    <property type="project" value="InterPro"/>
</dbReference>
<dbReference type="Pfam" id="PF01212">
    <property type="entry name" value="Beta_elim_lyase"/>
    <property type="match status" value="1"/>
</dbReference>
<dbReference type="RefSeq" id="WP_088571914.1">
    <property type="nucleotide sequence ID" value="NZ_FYEK01000044.1"/>
</dbReference>
<accession>A0A212REL7</accession>
<sequence>MPIHPPEPFRIKMVEPIRLLPREERRRRLEEAGYNLFRLRAEDVYIDLLTDSGTGAMSDRQWAAMMQGDESYAGARSFHRFQETIQEITGYPYVVPVHQGRAAEHLFFAVAVRPGQKVPSNNHFDTTRANLLARPAEPVDLVIEEAYDPTLEHPFKGNMDPAKLEAFFEQVGPENIPFVMLTLTNNTVGGQPVSMENVRAVAAIARRYGKGLYLDVARYAENVYFIRMREPGYAGRPLREIARELFGYADGCLMSAKKDGLANIGGFIALKDRDLYEALCAQLVLREGFPTYGGLAGRDLEAIAIGLQEALDEAYLAYRVGQVSYLAESLRQAGIPIVVPPGGHAVYLDARRFLPHIPQKEYPGHALAVHLYLEGGIRGVEIGSVMLAQEDPRTSEMIYPRLELVRLAIPRRVYTQSHLDYVVEVCARVYARRERIRGFRIVEAPRLLRHFLARFEPLGELDEAA</sequence>
<evidence type="ECO:0000256" key="5">
    <source>
        <dbReference type="PIRSR" id="PIRSR611166-50"/>
    </source>
</evidence>
<evidence type="ECO:0000256" key="3">
    <source>
        <dbReference type="ARBA" id="ARBA00022898"/>
    </source>
</evidence>
<comment type="similarity">
    <text evidence="2">Belongs to the beta-eliminating lyase family.</text>
</comment>
<dbReference type="SUPFAM" id="SSF53383">
    <property type="entry name" value="PLP-dependent transferases"/>
    <property type="match status" value="1"/>
</dbReference>
<dbReference type="InterPro" id="IPR015424">
    <property type="entry name" value="PyrdxlP-dep_Trfase"/>
</dbReference>
<dbReference type="OrthoDB" id="9764079at2"/>
<dbReference type="InterPro" id="IPR015421">
    <property type="entry name" value="PyrdxlP-dep_Trfase_major"/>
</dbReference>
<keyword evidence="4" id="KW-0456">Lyase</keyword>
<dbReference type="InterPro" id="IPR018176">
    <property type="entry name" value="Tryptophanase_CS"/>
</dbReference>
<evidence type="ECO:0000256" key="1">
    <source>
        <dbReference type="ARBA" id="ARBA00001933"/>
    </source>
</evidence>
<proteinExistence type="inferred from homology"/>
<dbReference type="Gene3D" id="3.40.640.10">
    <property type="entry name" value="Type I PLP-dependent aspartate aminotransferase-like (Major domain)"/>
    <property type="match status" value="1"/>
</dbReference>
<protein>
    <submittedName>
        <fullName evidence="7">Tryptophanase</fullName>
    </submittedName>
</protein>
<organism evidence="7 8">
    <name type="scientific">Thermoflexus hugenholtzii JAD2</name>
    <dbReference type="NCBI Taxonomy" id="877466"/>
    <lineage>
        <taxon>Bacteria</taxon>
        <taxon>Bacillati</taxon>
        <taxon>Chloroflexota</taxon>
        <taxon>Thermoflexia</taxon>
        <taxon>Thermoflexales</taxon>
        <taxon>Thermoflexaceae</taxon>
        <taxon>Thermoflexus</taxon>
    </lineage>
</organism>
<feature type="domain" description="Aromatic amino acid beta-eliminating lyase/threonine aldolase" evidence="6">
    <location>
        <begin position="47"/>
        <end position="423"/>
    </location>
</feature>
<comment type="cofactor">
    <cofactor evidence="1 5">
        <name>pyridoxal 5'-phosphate</name>
        <dbReference type="ChEBI" id="CHEBI:597326"/>
    </cofactor>
</comment>
<evidence type="ECO:0000256" key="4">
    <source>
        <dbReference type="ARBA" id="ARBA00023239"/>
    </source>
</evidence>
<dbReference type="EMBL" id="FYEK01000044">
    <property type="protein sequence ID" value="SNB70564.1"/>
    <property type="molecule type" value="Genomic_DNA"/>
</dbReference>
<dbReference type="AlphaFoldDB" id="A0A212REL7"/>
<dbReference type="PROSITE" id="PS00853">
    <property type="entry name" value="BETA_ELIM_LYASE"/>
    <property type="match status" value="1"/>
</dbReference>
<dbReference type="GO" id="GO:0016830">
    <property type="term" value="F:carbon-carbon lyase activity"/>
    <property type="evidence" value="ECO:0007669"/>
    <property type="project" value="InterPro"/>
</dbReference>
<evidence type="ECO:0000259" key="6">
    <source>
        <dbReference type="Pfam" id="PF01212"/>
    </source>
</evidence>
<evidence type="ECO:0000313" key="7">
    <source>
        <dbReference type="EMBL" id="SNB70564.1"/>
    </source>
</evidence>